<evidence type="ECO:0008006" key="4">
    <source>
        <dbReference type="Google" id="ProtNLM"/>
    </source>
</evidence>
<dbReference type="SUPFAM" id="SSF49777">
    <property type="entry name" value="PEBP-like"/>
    <property type="match status" value="1"/>
</dbReference>
<dbReference type="PANTHER" id="PTHR11362">
    <property type="entry name" value="PHOSPHATIDYLETHANOLAMINE-BINDING PROTEIN"/>
    <property type="match status" value="1"/>
</dbReference>
<keyword evidence="1" id="KW-0732">Signal</keyword>
<dbReference type="EMBL" id="DYDO01000002">
    <property type="protein sequence ID" value="DBA30170.1"/>
    <property type="molecule type" value="Genomic_DNA"/>
</dbReference>
<name>A0AAV3AYB0_PYXAD</name>
<accession>A0AAV3AYB0</accession>
<feature type="signal peptide" evidence="1">
    <location>
        <begin position="1"/>
        <end position="20"/>
    </location>
</feature>
<comment type="caution">
    <text evidence="2">The sequence shown here is derived from an EMBL/GenBank/DDBJ whole genome shotgun (WGS) entry which is preliminary data.</text>
</comment>
<sequence>MMKWLVHACCLALIIFFCASHESCVPKPIIDEDAQFCSVDLQVNFPGIGNVACQHIPACNHYIQKLVNSWDMPEITYTNAKTGMSYVVIIADPDAPSRENPIRKYWRHLLVVDVPGEDLKRGDILAGTILSEYSAPSPPKRTGYHRYQTFVYMQHPGTTPKLLPEEKQSLGNWDPYAFAARYKLVGPLSKTQFMAQNPEDEAHDL</sequence>
<organism evidence="2 3">
    <name type="scientific">Pyxicephalus adspersus</name>
    <name type="common">African bullfrog</name>
    <dbReference type="NCBI Taxonomy" id="30357"/>
    <lineage>
        <taxon>Eukaryota</taxon>
        <taxon>Metazoa</taxon>
        <taxon>Chordata</taxon>
        <taxon>Craniata</taxon>
        <taxon>Vertebrata</taxon>
        <taxon>Euteleostomi</taxon>
        <taxon>Amphibia</taxon>
        <taxon>Batrachia</taxon>
        <taxon>Anura</taxon>
        <taxon>Neobatrachia</taxon>
        <taxon>Ranoidea</taxon>
        <taxon>Pyxicephalidae</taxon>
        <taxon>Pyxicephalinae</taxon>
        <taxon>Pyxicephalus</taxon>
    </lineage>
</organism>
<dbReference type="Proteomes" id="UP001181693">
    <property type="component" value="Unassembled WGS sequence"/>
</dbReference>
<gene>
    <name evidence="2" type="ORF">GDO54_006185</name>
</gene>
<dbReference type="PANTHER" id="PTHR11362:SF82">
    <property type="entry name" value="PHOSPHATIDYLETHANOLAMINE-BINDING PROTEIN 4"/>
    <property type="match status" value="1"/>
</dbReference>
<keyword evidence="3" id="KW-1185">Reference proteome</keyword>
<evidence type="ECO:0000313" key="2">
    <source>
        <dbReference type="EMBL" id="DBA30170.1"/>
    </source>
</evidence>
<dbReference type="CDD" id="cd00866">
    <property type="entry name" value="PEBP_euk"/>
    <property type="match status" value="1"/>
</dbReference>
<dbReference type="InterPro" id="IPR036610">
    <property type="entry name" value="PEBP-like_sf"/>
</dbReference>
<protein>
    <recommendedName>
        <fullName evidence="4">Phosphatidylethanolamine-binding protein 4</fullName>
    </recommendedName>
</protein>
<proteinExistence type="predicted"/>
<dbReference type="InterPro" id="IPR008914">
    <property type="entry name" value="PEBP"/>
</dbReference>
<evidence type="ECO:0000256" key="1">
    <source>
        <dbReference type="SAM" id="SignalP"/>
    </source>
</evidence>
<evidence type="ECO:0000313" key="3">
    <source>
        <dbReference type="Proteomes" id="UP001181693"/>
    </source>
</evidence>
<dbReference type="Pfam" id="PF01161">
    <property type="entry name" value="PBP"/>
    <property type="match status" value="1"/>
</dbReference>
<reference evidence="2" key="1">
    <citation type="thesis" date="2020" institute="ProQuest LLC" country="789 East Eisenhower Parkway, Ann Arbor, MI, USA">
        <title>Comparative Genomics and Chromosome Evolution.</title>
        <authorList>
            <person name="Mudd A.B."/>
        </authorList>
    </citation>
    <scope>NUCLEOTIDE SEQUENCE</scope>
    <source>
        <strain evidence="2">1538</strain>
        <tissue evidence="2">Blood</tissue>
    </source>
</reference>
<dbReference type="Gene3D" id="3.90.280.10">
    <property type="entry name" value="PEBP-like"/>
    <property type="match status" value="1"/>
</dbReference>
<feature type="chain" id="PRO_5043808386" description="Phosphatidylethanolamine-binding protein 4" evidence="1">
    <location>
        <begin position="21"/>
        <end position="205"/>
    </location>
</feature>
<dbReference type="AlphaFoldDB" id="A0AAV3AYB0"/>
<dbReference type="InterPro" id="IPR035810">
    <property type="entry name" value="PEBP_euk"/>
</dbReference>